<dbReference type="InterPro" id="IPR008979">
    <property type="entry name" value="Galactose-bd-like_sf"/>
</dbReference>
<dbReference type="SMART" id="SM00580">
    <property type="entry name" value="PUG"/>
    <property type="match status" value="1"/>
</dbReference>
<reference evidence="18" key="1">
    <citation type="submission" date="2025-08" db="UniProtKB">
        <authorList>
            <consortium name="RefSeq"/>
        </authorList>
    </citation>
    <scope>IDENTIFICATION</scope>
    <source>
        <tissue evidence="18">Tentacle</tissue>
    </source>
</reference>
<comment type="function">
    <text evidence="11">Specifically deglycosylates the denatured form of N-linked glycoproteins in the cytoplasm and assists their proteasome-mediated degradation. Cleaves the beta-aspartyl-glucosamine (GlcNAc) of the glycan and the amide side chain of Asn, converting Asn to Asp. Prefers proteins containing high-mannose over those bearing complex type oligosaccharides. Can recognize misfolded proteins in the endoplasmic reticulum that are exported to the cytosol to be destroyed and deglycosylate them, while it has no activity toward native proteins. Deglycosylation is a prerequisite for subsequent proteasome-mediated degradation of some, but not all, misfolded glycoproteins.</text>
</comment>
<dbReference type="InterPro" id="IPR038765">
    <property type="entry name" value="Papain-like_cys_pep_sf"/>
</dbReference>
<evidence type="ECO:0000256" key="2">
    <source>
        <dbReference type="ARBA" id="ARBA00001947"/>
    </source>
</evidence>
<dbReference type="GO" id="GO:0006516">
    <property type="term" value="P:glycoprotein catabolic process"/>
    <property type="evidence" value="ECO:0007669"/>
    <property type="project" value="InterPro"/>
</dbReference>
<organism evidence="17 18">
    <name type="scientific">Actinia tenebrosa</name>
    <name type="common">Australian red waratah sea anemone</name>
    <dbReference type="NCBI Taxonomy" id="6105"/>
    <lineage>
        <taxon>Eukaryota</taxon>
        <taxon>Metazoa</taxon>
        <taxon>Cnidaria</taxon>
        <taxon>Anthozoa</taxon>
        <taxon>Hexacorallia</taxon>
        <taxon>Actiniaria</taxon>
        <taxon>Actiniidae</taxon>
        <taxon>Actinia</taxon>
    </lineage>
</organism>
<dbReference type="InterPro" id="IPR018997">
    <property type="entry name" value="PUB_domain"/>
</dbReference>
<dbReference type="SMART" id="SM00613">
    <property type="entry name" value="PAW"/>
    <property type="match status" value="1"/>
</dbReference>
<gene>
    <name evidence="18" type="primary">LOC116290040</name>
</gene>
<keyword evidence="10" id="KW-0862">Zinc</keyword>
<evidence type="ECO:0000256" key="11">
    <source>
        <dbReference type="ARBA" id="ARBA00024870"/>
    </source>
</evidence>
<dbReference type="KEGG" id="aten:116290040"/>
<dbReference type="Gene3D" id="2.60.120.1020">
    <property type="entry name" value="Peptide N glycanase, PAW domain"/>
    <property type="match status" value="1"/>
</dbReference>
<dbReference type="FunCoup" id="A0A6P8HB87">
    <property type="interactions" value="3061"/>
</dbReference>
<dbReference type="InterPro" id="IPR017937">
    <property type="entry name" value="Thioredoxin_CS"/>
</dbReference>
<comment type="cofactor">
    <cofactor evidence="2">
        <name>Zn(2+)</name>
        <dbReference type="ChEBI" id="CHEBI:29105"/>
    </cofactor>
</comment>
<evidence type="ECO:0000259" key="16">
    <source>
        <dbReference type="PROSITE" id="PS51398"/>
    </source>
</evidence>
<evidence type="ECO:0000256" key="5">
    <source>
        <dbReference type="ARBA" id="ARBA00012158"/>
    </source>
</evidence>
<feature type="region of interest" description="Disordered" evidence="14">
    <location>
        <begin position="248"/>
        <end position="269"/>
    </location>
</feature>
<evidence type="ECO:0000256" key="9">
    <source>
        <dbReference type="ARBA" id="ARBA00022801"/>
    </source>
</evidence>
<dbReference type="AlphaFoldDB" id="A0A6P8HB87"/>
<keyword evidence="17" id="KW-1185">Reference proteome</keyword>
<comment type="similarity">
    <text evidence="4 13">Belongs to the transglutaminase-like superfamily. PNGase family.</text>
</comment>
<dbReference type="PANTHER" id="PTHR12143:SF19">
    <property type="entry name" value="PEPTIDE-N(4)-(N-ACETYL-BETA-GLUCOSAMINYL)ASPARAGINE AMIDASE"/>
    <property type="match status" value="1"/>
</dbReference>
<dbReference type="GO" id="GO:0000224">
    <property type="term" value="F:peptide-N4-(N-acetyl-beta-glucosaminyl)asparagine amidase activity"/>
    <property type="evidence" value="ECO:0007669"/>
    <property type="project" value="UniProtKB-EC"/>
</dbReference>
<evidence type="ECO:0000256" key="8">
    <source>
        <dbReference type="ARBA" id="ARBA00022723"/>
    </source>
</evidence>
<feature type="domain" description="PAW" evidence="16">
    <location>
        <begin position="561"/>
        <end position="775"/>
    </location>
</feature>
<dbReference type="InterPro" id="IPR036249">
    <property type="entry name" value="Thioredoxin-like_sf"/>
</dbReference>
<dbReference type="Gene3D" id="2.20.25.10">
    <property type="match status" value="1"/>
</dbReference>
<keyword evidence="9" id="KW-0378">Hydrolase</keyword>
<evidence type="ECO:0000256" key="14">
    <source>
        <dbReference type="SAM" id="MobiDB-lite"/>
    </source>
</evidence>
<dbReference type="PROSITE" id="PS51352">
    <property type="entry name" value="THIOREDOXIN_2"/>
    <property type="match status" value="1"/>
</dbReference>
<evidence type="ECO:0000256" key="4">
    <source>
        <dbReference type="ARBA" id="ARBA00009390"/>
    </source>
</evidence>
<dbReference type="FunFam" id="2.60.120.1020:FF:000001">
    <property type="entry name" value="Peptide-N(4)-(N-acetyl-beta-glucosaminyl)asparagine amidase"/>
    <property type="match status" value="1"/>
</dbReference>
<dbReference type="PRINTS" id="PR00421">
    <property type="entry name" value="THIOREDOXIN"/>
</dbReference>
<evidence type="ECO:0000256" key="10">
    <source>
        <dbReference type="ARBA" id="ARBA00022833"/>
    </source>
</evidence>
<dbReference type="SMART" id="SM00460">
    <property type="entry name" value="TGc"/>
    <property type="match status" value="1"/>
</dbReference>
<dbReference type="Pfam" id="PF09409">
    <property type="entry name" value="PUB"/>
    <property type="match status" value="1"/>
</dbReference>
<dbReference type="Pfam" id="PF01841">
    <property type="entry name" value="Transglut_core"/>
    <property type="match status" value="1"/>
</dbReference>
<dbReference type="InParanoid" id="A0A6P8HB87"/>
<dbReference type="Proteomes" id="UP000515163">
    <property type="component" value="Unplaced"/>
</dbReference>
<sequence length="775" mass="88667">MASNFGNGNVIVVKDDSLFDIEMDRAGKRLVVVDFTASWCGPCQRIAPVFMQLSMKYMSVVFLKVDVDQCPFTAESRGIRAMPTFHFYKNKNKITELKGSDPLTLEKKIQELSTSEDNNFIPDPKRVSTGRSWSCFKELQANEDNVFMDISQIILKFANNIIKYPENQKYRSIRIGNKIFQEKLLPVMGGVECLFAMGFEEQDDHLVFPTTTSIDALITLRDTIQDERMRKTSKNVQVSACSGLTLPSSSQETKQNVPNNTEKIPLSPTSNGMTVSQMQFYAKLKSSLDHVMIYEDLDLQRRACAMIPVEDLESKAHSMSQKSKDGQNKGIDVRDCLILALLHWFKNEFFQWVDKPYCDSCKVVGQFQGNVAPTSDEEYWGAGTVENYRCPKCQHDIRFPRYNHPTKLLETRRGRCGEWANCFTLLCRTLGYEARHVVDWTDHVWTEIFSESQQRWLHCDSCEGICDKPLLYEAGWGKKLSYVIAFSRDEVFDVTWRYSGNHDLVRHRRKEVPEQWLLNTTMKMTEQLQKDYPQERRQMLQTRTITELFEIMTSKKATEEELQGRTSGSLAWRRIRGELGVDSDNKFSPYVFKPTPKEIADKRIRIRYCPALDGYYRCPDNRISADTSSDIAGWKNGASAVESVFRKVENDWKMVYLTRNEGSELGSISWKVDLTSSDHIIDAVTIVATSSTFENGKVDWMVYGDDVERQCSVLNGGSAPQTLHSLCGSKTLTLTARLSGGIGDVAWQHAQLFRQSVLIHDEYPLQIDIKIKPAQ</sequence>
<dbReference type="InterPro" id="IPR038680">
    <property type="entry name" value="PAW_sf"/>
</dbReference>
<evidence type="ECO:0000256" key="3">
    <source>
        <dbReference type="ARBA" id="ARBA00004496"/>
    </source>
</evidence>
<dbReference type="InterPro" id="IPR013766">
    <property type="entry name" value="Thioredoxin_domain"/>
</dbReference>
<comment type="catalytic activity">
    <reaction evidence="1">
        <text>Hydrolysis of an N(4)-(acetyl-beta-D-glucosaminyl)asparagine residue in which the glucosamine residue may be further glycosylated, to yield a (substituted) N-acetyl-beta-D-glucosaminylamine and a peptide containing an aspartate residue.</text>
        <dbReference type="EC" id="3.5.1.52"/>
    </reaction>
</comment>
<dbReference type="GeneID" id="116290040"/>
<dbReference type="SUPFAM" id="SSF49785">
    <property type="entry name" value="Galactose-binding domain-like"/>
    <property type="match status" value="1"/>
</dbReference>
<evidence type="ECO:0000313" key="18">
    <source>
        <dbReference type="RefSeq" id="XP_031552876.1"/>
    </source>
</evidence>
<dbReference type="InterPro" id="IPR006588">
    <property type="entry name" value="Peptide_N_glycanase_PAW_dom"/>
</dbReference>
<keyword evidence="7" id="KW-0963">Cytoplasm</keyword>
<dbReference type="InterPro" id="IPR002931">
    <property type="entry name" value="Transglutaminase-like"/>
</dbReference>
<dbReference type="GO" id="GO:0005634">
    <property type="term" value="C:nucleus"/>
    <property type="evidence" value="ECO:0007669"/>
    <property type="project" value="TreeGrafter"/>
</dbReference>
<dbReference type="PROSITE" id="PS00194">
    <property type="entry name" value="THIOREDOXIN_1"/>
    <property type="match status" value="1"/>
</dbReference>
<dbReference type="EC" id="3.5.1.52" evidence="5"/>
<keyword evidence="8" id="KW-0479">Metal-binding</keyword>
<evidence type="ECO:0000256" key="7">
    <source>
        <dbReference type="ARBA" id="ARBA00022490"/>
    </source>
</evidence>
<dbReference type="Gene3D" id="3.10.620.30">
    <property type="match status" value="1"/>
</dbReference>
<dbReference type="SUPFAM" id="SSF143503">
    <property type="entry name" value="PUG domain-like"/>
    <property type="match status" value="1"/>
</dbReference>
<evidence type="ECO:0000256" key="1">
    <source>
        <dbReference type="ARBA" id="ARBA00001650"/>
    </source>
</evidence>
<dbReference type="GO" id="GO:0046872">
    <property type="term" value="F:metal ion binding"/>
    <property type="evidence" value="ECO:0007669"/>
    <property type="project" value="UniProtKB-KW"/>
</dbReference>
<dbReference type="Pfam" id="PF00085">
    <property type="entry name" value="Thioredoxin"/>
    <property type="match status" value="1"/>
</dbReference>
<dbReference type="SUPFAM" id="SSF54001">
    <property type="entry name" value="Cysteine proteinases"/>
    <property type="match status" value="1"/>
</dbReference>
<dbReference type="GO" id="GO:0005829">
    <property type="term" value="C:cytosol"/>
    <property type="evidence" value="ECO:0007669"/>
    <property type="project" value="TreeGrafter"/>
</dbReference>
<evidence type="ECO:0000256" key="12">
    <source>
        <dbReference type="ARBA" id="ARBA00032901"/>
    </source>
</evidence>
<dbReference type="FunFam" id="1.20.58.2190:FF:000001">
    <property type="entry name" value="peptide-N(4)-(N-acetyl-beta- glucosaminyl)asparagine amidase"/>
    <property type="match status" value="1"/>
</dbReference>
<dbReference type="Gene3D" id="1.20.58.2190">
    <property type="match status" value="1"/>
</dbReference>
<protein>
    <recommendedName>
        <fullName evidence="6">Peptide-N(4)-(N-acetyl-beta-glucosaminyl)asparagine amidase</fullName>
        <ecNumber evidence="5">3.5.1.52</ecNumber>
    </recommendedName>
    <alternativeName>
        <fullName evidence="12">Peptide:N-glycanase</fullName>
    </alternativeName>
</protein>
<dbReference type="InterPro" id="IPR036339">
    <property type="entry name" value="PUB-like_dom_sf"/>
</dbReference>
<proteinExistence type="inferred from homology"/>
<dbReference type="InterPro" id="IPR050883">
    <property type="entry name" value="PNGase"/>
</dbReference>
<name>A0A6P8HB87_ACTTE</name>
<comment type="subcellular location">
    <subcellularLocation>
        <location evidence="3">Cytoplasm</location>
    </subcellularLocation>
</comment>
<dbReference type="PROSITE" id="PS51398">
    <property type="entry name" value="PAW"/>
    <property type="match status" value="1"/>
</dbReference>
<dbReference type="SUPFAM" id="SSF52833">
    <property type="entry name" value="Thioredoxin-like"/>
    <property type="match status" value="1"/>
</dbReference>
<dbReference type="CDD" id="cd02947">
    <property type="entry name" value="TRX_family"/>
    <property type="match status" value="1"/>
</dbReference>
<dbReference type="PANTHER" id="PTHR12143">
    <property type="entry name" value="PEPTIDE N-GLYCANASE PNGASE -RELATED"/>
    <property type="match status" value="1"/>
</dbReference>
<accession>A0A6P8HB87</accession>
<evidence type="ECO:0000259" key="15">
    <source>
        <dbReference type="PROSITE" id="PS51352"/>
    </source>
</evidence>
<evidence type="ECO:0000256" key="6">
    <source>
        <dbReference type="ARBA" id="ARBA00018546"/>
    </source>
</evidence>
<dbReference type="OrthoDB" id="409136at2759"/>
<evidence type="ECO:0000256" key="13">
    <source>
        <dbReference type="PROSITE-ProRule" id="PRU00731"/>
    </source>
</evidence>
<feature type="domain" description="Thioredoxin" evidence="15">
    <location>
        <begin position="1"/>
        <end position="114"/>
    </location>
</feature>
<dbReference type="Pfam" id="PF04721">
    <property type="entry name" value="PAW"/>
    <property type="match status" value="1"/>
</dbReference>
<dbReference type="RefSeq" id="XP_031552876.1">
    <property type="nucleotide sequence ID" value="XM_031697016.1"/>
</dbReference>
<evidence type="ECO:0000313" key="17">
    <source>
        <dbReference type="Proteomes" id="UP000515163"/>
    </source>
</evidence>
<dbReference type="Gene3D" id="3.40.30.10">
    <property type="entry name" value="Glutaredoxin"/>
    <property type="match status" value="1"/>
</dbReference>